<dbReference type="Proteomes" id="UP001156666">
    <property type="component" value="Unassembled WGS sequence"/>
</dbReference>
<evidence type="ECO:0000313" key="1">
    <source>
        <dbReference type="EMBL" id="GLR16263.1"/>
    </source>
</evidence>
<sequence>MRILYATQATGNGHLIRATELVPQLRKYAKVDVLMSGYQGDIELPFKVKYQYRGLSYMFGKNGKLNVLSSLRHARIMRLLKDVNSFPAYRYHAIISDFEPVSAWAAKLNKIPCLGLSHQASFMSENTPRPKKRDLLGELLLKKYAPIKSYLGFHFDSYDEQIISPIIRKEVRALKTITRDHITVYLPAFSHKHLTRLFTKFKDTNFHIFSKTQSCIIKNDNCTVYPISQDTWLLSLSSSTGVIMGAGFEGPSEALYLGKKLMVVPMKGQYEQDCNAAALARKGVTVLKDLEKEFESRFATWLKEEPIKIDFPDHVEELTQRIITFFEIQNQMVFDVAR</sequence>
<organism evidence="1 2">
    <name type="scientific">Portibacter lacus</name>
    <dbReference type="NCBI Taxonomy" id="1099794"/>
    <lineage>
        <taxon>Bacteria</taxon>
        <taxon>Pseudomonadati</taxon>
        <taxon>Bacteroidota</taxon>
        <taxon>Saprospiria</taxon>
        <taxon>Saprospirales</taxon>
        <taxon>Haliscomenobacteraceae</taxon>
        <taxon>Portibacter</taxon>
    </lineage>
</organism>
<dbReference type="AlphaFoldDB" id="A0AA37SPC7"/>
<keyword evidence="2" id="KW-1185">Reference proteome</keyword>
<proteinExistence type="predicted"/>
<reference evidence="1" key="1">
    <citation type="journal article" date="2014" name="Int. J. Syst. Evol. Microbiol.">
        <title>Complete genome sequence of Corynebacterium casei LMG S-19264T (=DSM 44701T), isolated from a smear-ripened cheese.</title>
        <authorList>
            <consortium name="US DOE Joint Genome Institute (JGI-PGF)"/>
            <person name="Walter F."/>
            <person name="Albersmeier A."/>
            <person name="Kalinowski J."/>
            <person name="Ruckert C."/>
        </authorList>
    </citation>
    <scope>NUCLEOTIDE SEQUENCE</scope>
    <source>
        <strain evidence="1">NBRC 108769</strain>
    </source>
</reference>
<dbReference type="EMBL" id="BSOH01000005">
    <property type="protein sequence ID" value="GLR16263.1"/>
    <property type="molecule type" value="Genomic_DNA"/>
</dbReference>
<dbReference type="Pfam" id="PF13528">
    <property type="entry name" value="Glyco_trans_1_3"/>
    <property type="match status" value="1"/>
</dbReference>
<keyword evidence="1" id="KW-0808">Transferase</keyword>
<dbReference type="SUPFAM" id="SSF53756">
    <property type="entry name" value="UDP-Glycosyltransferase/glycogen phosphorylase"/>
    <property type="match status" value="1"/>
</dbReference>
<gene>
    <name evidence="1" type="ORF">GCM10007940_08780</name>
</gene>
<dbReference type="RefSeq" id="WP_235293064.1">
    <property type="nucleotide sequence ID" value="NZ_BSOH01000005.1"/>
</dbReference>
<dbReference type="GO" id="GO:0016740">
    <property type="term" value="F:transferase activity"/>
    <property type="evidence" value="ECO:0007669"/>
    <property type="project" value="UniProtKB-KW"/>
</dbReference>
<evidence type="ECO:0000313" key="2">
    <source>
        <dbReference type="Proteomes" id="UP001156666"/>
    </source>
</evidence>
<protein>
    <submittedName>
        <fullName evidence="1">Glycosyl transferase</fullName>
    </submittedName>
</protein>
<accession>A0AA37SPC7</accession>
<comment type="caution">
    <text evidence="1">The sequence shown here is derived from an EMBL/GenBank/DDBJ whole genome shotgun (WGS) entry which is preliminary data.</text>
</comment>
<reference evidence="1" key="2">
    <citation type="submission" date="2023-01" db="EMBL/GenBank/DDBJ databases">
        <title>Draft genome sequence of Portibacter lacus strain NBRC 108769.</title>
        <authorList>
            <person name="Sun Q."/>
            <person name="Mori K."/>
        </authorList>
    </citation>
    <scope>NUCLEOTIDE SEQUENCE</scope>
    <source>
        <strain evidence="1">NBRC 108769</strain>
    </source>
</reference>
<name>A0AA37SPC7_9BACT</name>